<evidence type="ECO:0000313" key="2">
    <source>
        <dbReference type="Proteomes" id="UP001165381"/>
    </source>
</evidence>
<dbReference type="RefSeq" id="WP_249974052.1">
    <property type="nucleotide sequence ID" value="NZ_JAMFLZ010000019.1"/>
</dbReference>
<dbReference type="Proteomes" id="UP001165381">
    <property type="component" value="Unassembled WGS sequence"/>
</dbReference>
<proteinExistence type="predicted"/>
<dbReference type="NCBIfam" id="TIGR02167">
    <property type="entry name" value="Liste_lipo_26"/>
    <property type="match status" value="3"/>
</dbReference>
<dbReference type="InterPro" id="IPR011889">
    <property type="entry name" value="Liste_lipo_26"/>
</dbReference>
<dbReference type="InterPro" id="IPR005046">
    <property type="entry name" value="DUF285"/>
</dbReference>
<evidence type="ECO:0000313" key="1">
    <source>
        <dbReference type="EMBL" id="MCL6296733.1"/>
    </source>
</evidence>
<name>A0ABT0QJA5_9FLAO</name>
<protein>
    <submittedName>
        <fullName evidence="1">BspA family leucine-rich repeat surface protein</fullName>
    </submittedName>
</protein>
<sequence>VSTITNMQQVFHGTLFNSPINNWKVSAVTSMFNMFRNTPFNQPLDNWDTSNVTDMSGMFSFAESFDQNIGNWDISNVTLMTDMFNGVTLSTPNYDATLIGWHTDSSGGANNGIDDVPNNITFNGGSSQYCSAIFARNSLDTSFNWSITDGGLGCRVEDYFITTWVVEENETITIPTNGTGYNYDVDWSYDGATFNAESTNVSGNTTSTPLTAGTYTVAIRGVFPRIYFNNTGDKDKIQTIEQWGANLWTSMAQSFRGCSNLVLNATDTPNLSQATSMENMFWFCSSFVDNGGVINNWDVSTITDMERIFQNTLFNSAVNNWNVSAVTTMSNMFRNTPFNQPLDNWNIENVNNLQGVFANSPFNQNISGWDTSSTTRFDGMFQNNTSFNQNISGWNTELAIIMNNMFNGARNFNQNIGNWDISNVTRMSFMFFDATLSQENYDATLIGWHTDS</sequence>
<feature type="non-terminal residue" evidence="1">
    <location>
        <position position="452"/>
    </location>
</feature>
<keyword evidence="2" id="KW-1185">Reference proteome</keyword>
<gene>
    <name evidence="1" type="ORF">M3P09_17160</name>
</gene>
<dbReference type="Pfam" id="PF03382">
    <property type="entry name" value="DUF285"/>
    <property type="match status" value="2"/>
</dbReference>
<reference evidence="1" key="1">
    <citation type="submission" date="2022-05" db="EMBL/GenBank/DDBJ databases">
        <authorList>
            <person name="Park J.-S."/>
        </authorList>
    </citation>
    <scope>NUCLEOTIDE SEQUENCE</scope>
    <source>
        <strain evidence="1">2012CJ34-3</strain>
    </source>
</reference>
<dbReference type="EMBL" id="JAMFLZ010000019">
    <property type="protein sequence ID" value="MCL6296733.1"/>
    <property type="molecule type" value="Genomic_DNA"/>
</dbReference>
<feature type="non-terminal residue" evidence="1">
    <location>
        <position position="1"/>
    </location>
</feature>
<accession>A0ABT0QJA5</accession>
<comment type="caution">
    <text evidence="1">The sequence shown here is derived from an EMBL/GenBank/DDBJ whole genome shotgun (WGS) entry which is preliminary data.</text>
</comment>
<organism evidence="1 2">
    <name type="scientific">Jejuia spongiicola</name>
    <dbReference type="NCBI Taxonomy" id="2942207"/>
    <lineage>
        <taxon>Bacteria</taxon>
        <taxon>Pseudomonadati</taxon>
        <taxon>Bacteroidota</taxon>
        <taxon>Flavobacteriia</taxon>
        <taxon>Flavobacteriales</taxon>
        <taxon>Flavobacteriaceae</taxon>
        <taxon>Jejuia</taxon>
    </lineage>
</organism>